<protein>
    <submittedName>
        <fullName evidence="1">Uncharacterized protein</fullName>
    </submittedName>
</protein>
<reference evidence="1 2" key="1">
    <citation type="journal article" date="2019" name="Gut">
        <title>Antibiotics-induced monodominance of a novel gut bacterial order.</title>
        <authorList>
            <person name="Hildebrand F."/>
            <person name="Moitinho-Silva L."/>
            <person name="Blasche S."/>
            <person name="Jahn M.T."/>
            <person name="Gossmann T.I."/>
            <person name="Heuerta-Cepas J."/>
            <person name="Hercog R."/>
            <person name="Luetge M."/>
            <person name="Bahram M."/>
            <person name="Pryszlak A."/>
            <person name="Alves R.J."/>
            <person name="Waszak S.M."/>
            <person name="Zhu A."/>
            <person name="Ye L."/>
            <person name="Costea P.I."/>
            <person name="Aalvink S."/>
            <person name="Belzer C."/>
            <person name="Forslund S.K."/>
            <person name="Sunagawa S."/>
            <person name="Hentschel U."/>
            <person name="Merten C."/>
            <person name="Patil K.R."/>
            <person name="Benes V."/>
            <person name="Bork P."/>
        </authorList>
    </citation>
    <scope>NUCLEOTIDE SEQUENCE [LARGE SCALE GENOMIC DNA]</scope>
    <source>
        <strain evidence="1 2">HDS1380</strain>
    </source>
</reference>
<evidence type="ECO:0000313" key="2">
    <source>
        <dbReference type="Proteomes" id="UP000291269"/>
    </source>
</evidence>
<dbReference type="EMBL" id="SDOZ01000004">
    <property type="protein sequence ID" value="RXZ58037.1"/>
    <property type="molecule type" value="Genomic_DNA"/>
</dbReference>
<dbReference type="Proteomes" id="UP000291269">
    <property type="component" value="Unassembled WGS sequence"/>
</dbReference>
<keyword evidence="2" id="KW-1185">Reference proteome</keyword>
<name>A0A4Q2K9I6_9FIRM</name>
<accession>A0A4Q2K9I6</accession>
<dbReference type="RefSeq" id="WP_129226952.1">
    <property type="nucleotide sequence ID" value="NZ_SDOZ01000004.1"/>
</dbReference>
<organism evidence="1 2">
    <name type="scientific">Candidatus Borkfalkia ceftriaxoniphila</name>
    <dbReference type="NCBI Taxonomy" id="2508949"/>
    <lineage>
        <taxon>Bacteria</taxon>
        <taxon>Bacillati</taxon>
        <taxon>Bacillota</taxon>
        <taxon>Clostridia</taxon>
        <taxon>Christensenellales</taxon>
        <taxon>Christensenellaceae</taxon>
        <taxon>Candidatus Borkfalkia</taxon>
    </lineage>
</organism>
<dbReference type="AlphaFoldDB" id="A0A4Q2K9I6"/>
<sequence>MDLERQQIDVFLEKCDDVMRSKFIIADTKISELLKSIATSDLLYAFFREITKDFDYAAAQRKYMNYAPEGSVNKRKLLFPADPAEKLAFIFCLLVDFDNKTFDLGEFLQEYFYEDGSYYESFYAFSNQVVKPFKNLIKQMFKESRLKKIAEAEPKDRPPHKKNEDVTDAVLSEREQLFHSALPDSSKVDGMMILNALAIASQKDGKAFCGLLAGYRYFIASTGFTSAFTDTLLAEYEKIKESEL</sequence>
<evidence type="ECO:0000313" key="1">
    <source>
        <dbReference type="EMBL" id="RXZ58037.1"/>
    </source>
</evidence>
<proteinExistence type="predicted"/>
<gene>
    <name evidence="1" type="ORF">ESZ91_10275</name>
</gene>
<comment type="caution">
    <text evidence="1">The sequence shown here is derived from an EMBL/GenBank/DDBJ whole genome shotgun (WGS) entry which is preliminary data.</text>
</comment>